<dbReference type="PROSITE" id="PS50164">
    <property type="entry name" value="GIY_YIG"/>
    <property type="match status" value="1"/>
</dbReference>
<evidence type="ECO:0000313" key="2">
    <source>
        <dbReference type="EMBL" id="MBB4063353.1"/>
    </source>
</evidence>
<reference evidence="2 3" key="1">
    <citation type="submission" date="2020-08" db="EMBL/GenBank/DDBJ databases">
        <title>Genomic Encyclopedia of Type Strains, Phase IV (KMG-IV): sequencing the most valuable type-strain genomes for metagenomic binning, comparative biology and taxonomic classification.</title>
        <authorList>
            <person name="Goeker M."/>
        </authorList>
    </citation>
    <scope>NUCLEOTIDE SEQUENCE [LARGE SCALE GENOMIC DNA]</scope>
    <source>
        <strain evidence="2 3">DSM 29853</strain>
    </source>
</reference>
<dbReference type="CDD" id="cd00719">
    <property type="entry name" value="GIY-YIG_SF"/>
    <property type="match status" value="1"/>
</dbReference>
<evidence type="ECO:0000313" key="3">
    <source>
        <dbReference type="Proteomes" id="UP000528286"/>
    </source>
</evidence>
<keyword evidence="3" id="KW-1185">Reference proteome</keyword>
<accession>A0A7W6NJ42</accession>
<dbReference type="RefSeq" id="WP_183364546.1">
    <property type="nucleotide sequence ID" value="NZ_JACIEZ010000001.1"/>
</dbReference>
<name>A0A7W6NJ42_9HYPH</name>
<comment type="caution">
    <text evidence="2">The sequence shown here is derived from an EMBL/GenBank/DDBJ whole genome shotgun (WGS) entry which is preliminary data.</text>
</comment>
<dbReference type="InterPro" id="IPR035901">
    <property type="entry name" value="GIY-YIG_endonuc_sf"/>
</dbReference>
<dbReference type="Gene3D" id="3.40.1440.10">
    <property type="entry name" value="GIY-YIG endonuclease"/>
    <property type="match status" value="1"/>
</dbReference>
<organism evidence="2 3">
    <name type="scientific">Gellertiella hungarica</name>
    <dbReference type="NCBI Taxonomy" id="1572859"/>
    <lineage>
        <taxon>Bacteria</taxon>
        <taxon>Pseudomonadati</taxon>
        <taxon>Pseudomonadota</taxon>
        <taxon>Alphaproteobacteria</taxon>
        <taxon>Hyphomicrobiales</taxon>
        <taxon>Rhizobiaceae</taxon>
        <taxon>Gellertiella</taxon>
    </lineage>
</organism>
<proteinExistence type="predicted"/>
<gene>
    <name evidence="2" type="ORF">GGR23_000514</name>
</gene>
<dbReference type="EMBL" id="JACIEZ010000001">
    <property type="protein sequence ID" value="MBB4063353.1"/>
    <property type="molecule type" value="Genomic_DNA"/>
</dbReference>
<protein>
    <submittedName>
        <fullName evidence="2">Excinuclease UvrABC nuclease subunit</fullName>
    </submittedName>
</protein>
<dbReference type="Proteomes" id="UP000528286">
    <property type="component" value="Unassembled WGS sequence"/>
</dbReference>
<feature type="domain" description="GIY-YIG" evidence="1">
    <location>
        <begin position="33"/>
        <end position="109"/>
    </location>
</feature>
<dbReference type="InterPro" id="IPR000305">
    <property type="entry name" value="GIY-YIG_endonuc"/>
</dbReference>
<sequence>MKDFTVYSYVNWKGSSGIQYRFEVLQAGNEPTELPGIYILSKATREGCEAIYIGQAIDMKRRLRNHEKLRPALQLGVNEIHLMLAPADDEVRKSIESDLISRWQPPLNHKG</sequence>
<dbReference type="AlphaFoldDB" id="A0A7W6NJ42"/>
<evidence type="ECO:0000259" key="1">
    <source>
        <dbReference type="PROSITE" id="PS50164"/>
    </source>
</evidence>